<evidence type="ECO:0000256" key="1">
    <source>
        <dbReference type="ARBA" id="ARBA00009670"/>
    </source>
</evidence>
<keyword evidence="4" id="KW-1185">Reference proteome</keyword>
<comment type="similarity">
    <text evidence="1">Belongs to the protein kinase superfamily. ADCK protein kinase family.</text>
</comment>
<dbReference type="SUPFAM" id="SSF56112">
    <property type="entry name" value="Protein kinase-like (PK-like)"/>
    <property type="match status" value="1"/>
</dbReference>
<reference evidence="3 4" key="1">
    <citation type="submission" date="2019-02" db="EMBL/GenBank/DDBJ databases">
        <title>Deep-cultivation of Planctomycetes and their phenomic and genomic characterization uncovers novel biology.</title>
        <authorList>
            <person name="Wiegand S."/>
            <person name="Jogler M."/>
            <person name="Boedeker C."/>
            <person name="Pinto D."/>
            <person name="Vollmers J."/>
            <person name="Rivas-Marin E."/>
            <person name="Kohn T."/>
            <person name="Peeters S.H."/>
            <person name="Heuer A."/>
            <person name="Rast P."/>
            <person name="Oberbeckmann S."/>
            <person name="Bunk B."/>
            <person name="Jeske O."/>
            <person name="Meyerdierks A."/>
            <person name="Storesund J.E."/>
            <person name="Kallscheuer N."/>
            <person name="Luecker S."/>
            <person name="Lage O.M."/>
            <person name="Pohl T."/>
            <person name="Merkel B.J."/>
            <person name="Hornburger P."/>
            <person name="Mueller R.-W."/>
            <person name="Bruemmer F."/>
            <person name="Labrenz M."/>
            <person name="Spormann A.M."/>
            <person name="Op den Camp H."/>
            <person name="Overmann J."/>
            <person name="Amann R."/>
            <person name="Jetten M.S.M."/>
            <person name="Mascher T."/>
            <person name="Medema M.H."/>
            <person name="Devos D.P."/>
            <person name="Kaster A.-K."/>
            <person name="Ovreas L."/>
            <person name="Rohde M."/>
            <person name="Galperin M.Y."/>
            <person name="Jogler C."/>
        </authorList>
    </citation>
    <scope>NUCLEOTIDE SEQUENCE [LARGE SCALE GENOMIC DNA]</scope>
    <source>
        <strain evidence="3 4">TBK1r</strain>
    </source>
</reference>
<feature type="domain" description="ABC1 atypical kinase-like" evidence="2">
    <location>
        <begin position="164"/>
        <end position="353"/>
    </location>
</feature>
<protein>
    <recommendedName>
        <fullName evidence="2">ABC1 atypical kinase-like domain-containing protein</fullName>
    </recommendedName>
</protein>
<dbReference type="EMBL" id="CP036432">
    <property type="protein sequence ID" value="QDV84495.1"/>
    <property type="molecule type" value="Genomic_DNA"/>
</dbReference>
<dbReference type="InterPro" id="IPR004147">
    <property type="entry name" value="ABC1_dom"/>
</dbReference>
<dbReference type="Pfam" id="PF03109">
    <property type="entry name" value="ABC1"/>
    <property type="match status" value="1"/>
</dbReference>
<evidence type="ECO:0000313" key="3">
    <source>
        <dbReference type="EMBL" id="QDV84495.1"/>
    </source>
</evidence>
<proteinExistence type="inferred from homology"/>
<keyword evidence="3" id="KW-0808">Transferase</keyword>
<dbReference type="RefSeq" id="WP_145212817.1">
    <property type="nucleotide sequence ID" value="NZ_CP036432.1"/>
</dbReference>
<name>A0ABX5XR67_9BACT</name>
<dbReference type="InterPro" id="IPR050154">
    <property type="entry name" value="UbiB_kinase"/>
</dbReference>
<evidence type="ECO:0000313" key="4">
    <source>
        <dbReference type="Proteomes" id="UP000318081"/>
    </source>
</evidence>
<organism evidence="3 4">
    <name type="scientific">Stieleria magnilauensis</name>
    <dbReference type="NCBI Taxonomy" id="2527963"/>
    <lineage>
        <taxon>Bacteria</taxon>
        <taxon>Pseudomonadati</taxon>
        <taxon>Planctomycetota</taxon>
        <taxon>Planctomycetia</taxon>
        <taxon>Pirellulales</taxon>
        <taxon>Pirellulaceae</taxon>
        <taxon>Stieleria</taxon>
    </lineage>
</organism>
<dbReference type="InterPro" id="IPR011009">
    <property type="entry name" value="Kinase-like_dom_sf"/>
</dbReference>
<dbReference type="PANTHER" id="PTHR10566:SF113">
    <property type="entry name" value="PROTEIN ACTIVITY OF BC1 COMPLEX KINASE 7, CHLOROPLASTIC"/>
    <property type="match status" value="1"/>
</dbReference>
<gene>
    <name evidence="3" type="primary">ubiB_2</name>
    <name evidence="3" type="ORF">TBK1r_34440</name>
</gene>
<sequence>MTPPWEFLLDEAAFQSILPPEHARFARPIREGLSLFLGGLPPEQQVSIVRAQAQLPASASFSQRLGILARSSPVLHKVGQILARDKRLPLELRLYLSELESLPPVVSQPVLEQAIAQELGPLDRLGITLGPAIAEASVAVVVPFDRNQSSSGPSSNGQTTTAGVFKILKPGIEQQLDHELRLLTQVGEQLDRRCQALQIPELDYEDAFSQAHVKLLDEVQLENEQRHLVEAKAFFADEPRVQTPELLEHCTKRVTCMERLSGGKVTDHGLFGGRQKRELAALLGEALIAAPVFSKREDPIFHGDPHAGNLFLTDDGRLGILDWSLVGRLGADVRRMIVQISLAAVVLDARGVALRTAELAAPQRPDETALKAVAEKWVACVRRGRFPGLSWLVAMLDEAVQQAKLRVPEDLMLFRKSLLALEGVVMDVGDRTGLIDRTLNMEFMRHFAVELPQRWFHPPFSHRFATQVSNFDITHALLGAPTALASFLTGHALDAIESCQGKASNTMNVSH</sequence>
<evidence type="ECO:0000259" key="2">
    <source>
        <dbReference type="Pfam" id="PF03109"/>
    </source>
</evidence>
<accession>A0ABX5XR67</accession>
<dbReference type="PANTHER" id="PTHR10566">
    <property type="entry name" value="CHAPERONE-ACTIVITY OF BC1 COMPLEX CABC1 -RELATED"/>
    <property type="match status" value="1"/>
</dbReference>
<dbReference type="Gene3D" id="3.90.1200.10">
    <property type="match status" value="1"/>
</dbReference>
<dbReference type="Proteomes" id="UP000318081">
    <property type="component" value="Chromosome"/>
</dbReference>
<dbReference type="GO" id="GO:0016740">
    <property type="term" value="F:transferase activity"/>
    <property type="evidence" value="ECO:0007669"/>
    <property type="project" value="UniProtKB-KW"/>
</dbReference>